<dbReference type="Proteomes" id="UP000821865">
    <property type="component" value="Chromosome 4"/>
</dbReference>
<dbReference type="EMBL" id="CM023473">
    <property type="protein sequence ID" value="KAH7953919.1"/>
    <property type="molecule type" value="Genomic_DNA"/>
</dbReference>
<keyword evidence="2" id="KW-1185">Reference proteome</keyword>
<sequence>MLTAGWRMRRRRACTAVLLFDLLALLFLHEEAEAASSTRGLCRARHPTRNFELTDGRCMPVHECLESLRGVGRLKFPIFCGVEILLPIVCCPLRARPRGTTATPGEQVEATLPPALPTPDRSEAAVGEQQEEPHRAAQDSQPPVPVVFSGSADEPSAECETPSGQQGACLPLESCVPLRDQVRRKEFPPLCDLRGTTPYACCPARLLRQGSQHIGAVETTPAPPDDDMSSVALNRAIRMTQIVLENNRYCGKTPESSSMQPGRYTPTVLGGRSVNLGKYAFAVAIFRDEVKILNYWCGGTLITSRVVLSAAHCFVYSLNGTKYIARVGGVNISDVSNATFVQRNVASVHLHPEYNDRRHYNDVALLLLDIPARQRGVNQPFACLPNAESAATMHGIATVLGWGHNAFGGTLQTVLQEAQVPLVHNAACDRAYRSLGSYDREFPHGVNEHFVCAGNITDGGVDACQQDSGGPLVVNVDRGGETYYELVGVVSFGVGCGSAAFPGVYASVSHFMPWILNATAGIVPEGAYDRVNFV</sequence>
<evidence type="ECO:0000313" key="1">
    <source>
        <dbReference type="EMBL" id="KAH7953919.1"/>
    </source>
</evidence>
<comment type="caution">
    <text evidence="1">The sequence shown here is derived from an EMBL/GenBank/DDBJ whole genome shotgun (WGS) entry which is preliminary data.</text>
</comment>
<name>A0ACB8CXR5_DERSI</name>
<reference evidence="1" key="1">
    <citation type="submission" date="2020-05" db="EMBL/GenBank/DDBJ databases">
        <title>Large-scale comparative analyses of tick genomes elucidate their genetic diversity and vector capacities.</title>
        <authorList>
            <person name="Jia N."/>
            <person name="Wang J."/>
            <person name="Shi W."/>
            <person name="Du L."/>
            <person name="Sun Y."/>
            <person name="Zhan W."/>
            <person name="Jiang J."/>
            <person name="Wang Q."/>
            <person name="Zhang B."/>
            <person name="Ji P."/>
            <person name="Sakyi L.B."/>
            <person name="Cui X."/>
            <person name="Yuan T."/>
            <person name="Jiang B."/>
            <person name="Yang W."/>
            <person name="Lam T.T.-Y."/>
            <person name="Chang Q."/>
            <person name="Ding S."/>
            <person name="Wang X."/>
            <person name="Zhu J."/>
            <person name="Ruan X."/>
            <person name="Zhao L."/>
            <person name="Wei J."/>
            <person name="Que T."/>
            <person name="Du C."/>
            <person name="Cheng J."/>
            <person name="Dai P."/>
            <person name="Han X."/>
            <person name="Huang E."/>
            <person name="Gao Y."/>
            <person name="Liu J."/>
            <person name="Shao H."/>
            <person name="Ye R."/>
            <person name="Li L."/>
            <person name="Wei W."/>
            <person name="Wang X."/>
            <person name="Wang C."/>
            <person name="Yang T."/>
            <person name="Huo Q."/>
            <person name="Li W."/>
            <person name="Guo W."/>
            <person name="Chen H."/>
            <person name="Zhou L."/>
            <person name="Ni X."/>
            <person name="Tian J."/>
            <person name="Zhou Y."/>
            <person name="Sheng Y."/>
            <person name="Liu T."/>
            <person name="Pan Y."/>
            <person name="Xia L."/>
            <person name="Li J."/>
            <person name="Zhao F."/>
            <person name="Cao W."/>
        </authorList>
    </citation>
    <scope>NUCLEOTIDE SEQUENCE</scope>
    <source>
        <strain evidence="1">Dsil-2018</strain>
    </source>
</reference>
<protein>
    <submittedName>
        <fullName evidence="1">Uncharacterized protein</fullName>
    </submittedName>
</protein>
<gene>
    <name evidence="1" type="ORF">HPB49_014162</name>
</gene>
<evidence type="ECO:0000313" key="2">
    <source>
        <dbReference type="Proteomes" id="UP000821865"/>
    </source>
</evidence>
<accession>A0ACB8CXR5</accession>
<proteinExistence type="predicted"/>
<organism evidence="1 2">
    <name type="scientific">Dermacentor silvarum</name>
    <name type="common">Tick</name>
    <dbReference type="NCBI Taxonomy" id="543639"/>
    <lineage>
        <taxon>Eukaryota</taxon>
        <taxon>Metazoa</taxon>
        <taxon>Ecdysozoa</taxon>
        <taxon>Arthropoda</taxon>
        <taxon>Chelicerata</taxon>
        <taxon>Arachnida</taxon>
        <taxon>Acari</taxon>
        <taxon>Parasitiformes</taxon>
        <taxon>Ixodida</taxon>
        <taxon>Ixodoidea</taxon>
        <taxon>Ixodidae</taxon>
        <taxon>Rhipicephalinae</taxon>
        <taxon>Dermacentor</taxon>
    </lineage>
</organism>